<keyword evidence="2" id="KW-1185">Reference proteome</keyword>
<name>A0A254N8K2_9BURK</name>
<dbReference type="OrthoDB" id="8910549at2"/>
<sequence>MGSSNSGQMIYGEVAPDPTATPQVGDTVRFQPVTIKLLDDDRTVFMEDAGAFDGVLLSLHFADDDEHLVHGSAVLVGPGIALTAKHVIEPYLEVLAAGHKHSMCIGIAQNGMQLWTVRKATLLHGQDLAILGLELNSAMPHDRTFRQAIISTRLPRIGDRVQIVGYRATSASRTLEGKPGYSVEGSTLVSAGVVRERYPTASGRDSVMLPFPVIEVECASWGGMSGGPVFDEKGDLVGLLCSSFTVDQGQGVSYVSLLWPVLTTEFEGGWPSAAFPGAYSGLTDHLCRCQLTTQACPRLC</sequence>
<evidence type="ECO:0000313" key="1">
    <source>
        <dbReference type="EMBL" id="OWR04050.1"/>
    </source>
</evidence>
<dbReference type="Gene3D" id="2.40.10.120">
    <property type="match status" value="1"/>
</dbReference>
<proteinExistence type="predicted"/>
<gene>
    <name evidence="1" type="ORF">CDO81_10010</name>
</gene>
<dbReference type="AlphaFoldDB" id="A0A254N8K2"/>
<protein>
    <recommendedName>
        <fullName evidence="3">Serine protease</fullName>
    </recommendedName>
</protein>
<evidence type="ECO:0008006" key="3">
    <source>
        <dbReference type="Google" id="ProtNLM"/>
    </source>
</evidence>
<dbReference type="Pfam" id="PF13365">
    <property type="entry name" value="Trypsin_2"/>
    <property type="match status" value="1"/>
</dbReference>
<evidence type="ECO:0000313" key="2">
    <source>
        <dbReference type="Proteomes" id="UP000197446"/>
    </source>
</evidence>
<accession>A0A254N8K2</accession>
<comment type="caution">
    <text evidence="1">The sequence shown here is derived from an EMBL/GenBank/DDBJ whole genome shotgun (WGS) entry which is preliminary data.</text>
</comment>
<dbReference type="EMBL" id="NISI01000003">
    <property type="protein sequence ID" value="OWR04050.1"/>
    <property type="molecule type" value="Genomic_DNA"/>
</dbReference>
<dbReference type="RefSeq" id="WP_088483070.1">
    <property type="nucleotide sequence ID" value="NZ_NISI01000003.1"/>
</dbReference>
<dbReference type="SUPFAM" id="SSF50494">
    <property type="entry name" value="Trypsin-like serine proteases"/>
    <property type="match status" value="1"/>
</dbReference>
<reference evidence="1 2" key="1">
    <citation type="journal article" date="2007" name="Int. J. Syst. Evol. Microbiol.">
        <title>Description of Pelomonas aquatica sp. nov. and Pelomonas puraquae sp. nov., isolated from industrial and haemodialysis water.</title>
        <authorList>
            <person name="Gomila M."/>
            <person name="Bowien B."/>
            <person name="Falsen E."/>
            <person name="Moore E.R."/>
            <person name="Lalucat J."/>
        </authorList>
    </citation>
    <scope>NUCLEOTIDE SEQUENCE [LARGE SCALE GENOMIC DNA]</scope>
    <source>
        <strain evidence="1 2">CCUG 52769</strain>
    </source>
</reference>
<dbReference type="InterPro" id="IPR009003">
    <property type="entry name" value="Peptidase_S1_PA"/>
</dbReference>
<dbReference type="Proteomes" id="UP000197446">
    <property type="component" value="Unassembled WGS sequence"/>
</dbReference>
<organism evidence="1 2">
    <name type="scientific">Roseateles puraquae</name>
    <dbReference type="NCBI Taxonomy" id="431059"/>
    <lineage>
        <taxon>Bacteria</taxon>
        <taxon>Pseudomonadati</taxon>
        <taxon>Pseudomonadota</taxon>
        <taxon>Betaproteobacteria</taxon>
        <taxon>Burkholderiales</taxon>
        <taxon>Sphaerotilaceae</taxon>
        <taxon>Roseateles</taxon>
    </lineage>
</organism>